<reference evidence="1 2" key="1">
    <citation type="submission" date="2017-04" db="EMBL/GenBank/DDBJ databases">
        <authorList>
            <person name="Afonso C.L."/>
            <person name="Miller P.J."/>
            <person name="Scott M.A."/>
            <person name="Spackman E."/>
            <person name="Goraichik I."/>
            <person name="Dimitrov K.M."/>
            <person name="Suarez D.L."/>
            <person name="Swayne D.E."/>
        </authorList>
    </citation>
    <scope>NUCLEOTIDE SEQUENCE [LARGE SCALE GENOMIC DNA]</scope>
    <source>
        <strain evidence="1 2">DSM 12816</strain>
    </source>
</reference>
<dbReference type="EMBL" id="FWXW01000006">
    <property type="protein sequence ID" value="SMC77475.1"/>
    <property type="molecule type" value="Genomic_DNA"/>
</dbReference>
<proteinExistence type="predicted"/>
<sequence length="234" mass="26142">MKKTVIVCVLTLILGLLIGIYIDELPCEKTDTALQATMVPEQQDMLSAADVLPSVSPSDDVSEYNPDKSTSLLKVACDALEYIKAGDYESLAEMIHPVDGVIFVPYSTVNLSGNLRFSAKEIASLDTDTAKYTWGITNGEGKPIELTMAEYFKTYVFNADYTQAPMIGINQILQYGNSLENVEEIFPDADFVEFHFPGLQEEYDGYDWCSLKLVFEMYNSQPKIVAIIHSQWTI</sequence>
<dbReference type="OrthoDB" id="1267107at2"/>
<dbReference type="STRING" id="1122930.SAMN02745168_2464"/>
<evidence type="ECO:0000313" key="1">
    <source>
        <dbReference type="EMBL" id="SMC77475.1"/>
    </source>
</evidence>
<gene>
    <name evidence="1" type="ORF">SAMN02745168_2464</name>
</gene>
<evidence type="ECO:0000313" key="2">
    <source>
        <dbReference type="Proteomes" id="UP000192790"/>
    </source>
</evidence>
<protein>
    <submittedName>
        <fullName evidence="1">Uncharacterized protein</fullName>
    </submittedName>
</protein>
<accession>A0A1W2BWU5</accession>
<name>A0A1W2BWU5_9FIRM</name>
<keyword evidence="2" id="KW-1185">Reference proteome</keyword>
<dbReference type="Proteomes" id="UP000192790">
    <property type="component" value="Unassembled WGS sequence"/>
</dbReference>
<organism evidence="1 2">
    <name type="scientific">Papillibacter cinnamivorans DSM 12816</name>
    <dbReference type="NCBI Taxonomy" id="1122930"/>
    <lineage>
        <taxon>Bacteria</taxon>
        <taxon>Bacillati</taxon>
        <taxon>Bacillota</taxon>
        <taxon>Clostridia</taxon>
        <taxon>Eubacteriales</taxon>
        <taxon>Oscillospiraceae</taxon>
        <taxon>Papillibacter</taxon>
    </lineage>
</organism>
<dbReference type="AlphaFoldDB" id="A0A1W2BWU5"/>